<evidence type="ECO:0000313" key="2">
    <source>
        <dbReference type="Proteomes" id="UP000324629"/>
    </source>
</evidence>
<dbReference type="EMBL" id="QNGE01002897">
    <property type="protein sequence ID" value="KAA3674816.1"/>
    <property type="molecule type" value="Genomic_DNA"/>
</dbReference>
<protein>
    <submittedName>
        <fullName evidence="1">Uncharacterized protein</fullName>
    </submittedName>
</protein>
<dbReference type="AlphaFoldDB" id="A0A5J4NGP1"/>
<gene>
    <name evidence="1" type="ORF">DEA37_0002145</name>
</gene>
<sequence length="201" mass="22376">SSALIPRTAFTSELASLLRRFLNLAKKRSTYVISPYKVACTDTHEAIPFCPPKVLDITVDLQPKFPKFLSTVVIDISATQLGAELKQAEYPVLCVSRLLSQADRGYSKAQKNSLVVYLNTVSTVRRRTQKLPVLSIKGDQSIGAKSHCEESYIGRTGRCLISREKERLPNMLTPSATAWRCVQWTASSKLAIEVVLLTVYK</sequence>
<keyword evidence="2" id="KW-1185">Reference proteome</keyword>
<organism evidence="1 2">
    <name type="scientific">Paragonimus westermani</name>
    <dbReference type="NCBI Taxonomy" id="34504"/>
    <lineage>
        <taxon>Eukaryota</taxon>
        <taxon>Metazoa</taxon>
        <taxon>Spiralia</taxon>
        <taxon>Lophotrochozoa</taxon>
        <taxon>Platyhelminthes</taxon>
        <taxon>Trematoda</taxon>
        <taxon>Digenea</taxon>
        <taxon>Plagiorchiida</taxon>
        <taxon>Troglotremata</taxon>
        <taxon>Troglotrematidae</taxon>
        <taxon>Paragonimus</taxon>
    </lineage>
</organism>
<accession>A0A5J4NGP1</accession>
<dbReference type="Proteomes" id="UP000324629">
    <property type="component" value="Unassembled WGS sequence"/>
</dbReference>
<name>A0A5J4NGP1_9TREM</name>
<reference evidence="1 2" key="1">
    <citation type="journal article" date="2019" name="Gigascience">
        <title>Whole-genome sequence of the oriental lung fluke Paragonimus westermani.</title>
        <authorList>
            <person name="Oey H."/>
            <person name="Zakrzewski M."/>
            <person name="Narain K."/>
            <person name="Devi K.R."/>
            <person name="Agatsuma T."/>
            <person name="Nawaratna S."/>
            <person name="Gobert G.N."/>
            <person name="Jones M.K."/>
            <person name="Ragan M.A."/>
            <person name="McManus D.P."/>
            <person name="Krause L."/>
        </authorList>
    </citation>
    <scope>NUCLEOTIDE SEQUENCE [LARGE SCALE GENOMIC DNA]</scope>
    <source>
        <strain evidence="1 2">IND2009</strain>
    </source>
</reference>
<proteinExistence type="predicted"/>
<comment type="caution">
    <text evidence="1">The sequence shown here is derived from an EMBL/GenBank/DDBJ whole genome shotgun (WGS) entry which is preliminary data.</text>
</comment>
<feature type="non-terminal residue" evidence="1">
    <location>
        <position position="1"/>
    </location>
</feature>
<evidence type="ECO:0000313" key="1">
    <source>
        <dbReference type="EMBL" id="KAA3674816.1"/>
    </source>
</evidence>